<name>X8E5K3_MYCXE</name>
<comment type="caution">
    <text evidence="1">The sequence shown here is derived from an EMBL/GenBank/DDBJ whole genome shotgun (WGS) entry which is preliminary data.</text>
</comment>
<accession>X8E5K3</accession>
<dbReference type="EMBL" id="JAOB01000008">
    <property type="protein sequence ID" value="EUA76187.1"/>
    <property type="molecule type" value="Genomic_DNA"/>
</dbReference>
<evidence type="ECO:0000313" key="1">
    <source>
        <dbReference type="EMBL" id="EUA76187.1"/>
    </source>
</evidence>
<dbReference type="AlphaFoldDB" id="X8E5K3"/>
<sequence length="40" mass="4384">MACQIAYGGPLGGTELFNGLIGSDTIELEILPLRYRISWD</sequence>
<proteinExistence type="predicted"/>
<dbReference type="PATRIC" id="fig|1299334.3.peg.520"/>
<reference evidence="1" key="1">
    <citation type="submission" date="2014-01" db="EMBL/GenBank/DDBJ databases">
        <authorList>
            <person name="Brown-Elliot B."/>
            <person name="Wallace R."/>
            <person name="Lenaerts A."/>
            <person name="Ordway D."/>
            <person name="DeGroote M.A."/>
            <person name="Parker T."/>
            <person name="Sizemore C."/>
            <person name="Tallon L.J."/>
            <person name="Sadzewicz L.K."/>
            <person name="Sengamalay N."/>
            <person name="Fraser C.M."/>
            <person name="Hine E."/>
            <person name="Shefchek K.A."/>
            <person name="Das S.P."/>
            <person name="Tettelin H."/>
        </authorList>
    </citation>
    <scope>NUCLEOTIDE SEQUENCE [LARGE SCALE GENOMIC DNA]</scope>
    <source>
        <strain evidence="1">4042</strain>
    </source>
</reference>
<organism evidence="1">
    <name type="scientific">Mycobacterium xenopi 4042</name>
    <dbReference type="NCBI Taxonomy" id="1299334"/>
    <lineage>
        <taxon>Bacteria</taxon>
        <taxon>Bacillati</taxon>
        <taxon>Actinomycetota</taxon>
        <taxon>Actinomycetes</taxon>
        <taxon>Mycobacteriales</taxon>
        <taxon>Mycobacteriaceae</taxon>
        <taxon>Mycobacterium</taxon>
    </lineage>
</organism>
<protein>
    <submittedName>
        <fullName evidence="1">Uncharacterized protein</fullName>
    </submittedName>
</protein>
<gene>
    <name evidence="1" type="ORF">I553_9146</name>
</gene>